<dbReference type="EMBL" id="CP030085">
    <property type="protein sequence ID" value="AWW50052.1"/>
    <property type="molecule type" value="Genomic_DNA"/>
</dbReference>
<reference evidence="3" key="3">
    <citation type="journal article" date="2021" name="Genome Biol. Evol.">
        <title>Continental-Scale Gene Flow Prevents Allopatric Divergence of Pelagic Freshwater Bacteria.</title>
        <authorList>
            <person name="Hoetzinger M."/>
            <person name="Pitt A."/>
            <person name="Huemer A."/>
            <person name="Hahn M.W."/>
        </authorList>
    </citation>
    <scope>NUCLEOTIDE SEQUENCE</scope>
    <source>
        <strain evidence="3">SM1-W8</strain>
    </source>
</reference>
<dbReference type="InterPro" id="IPR052894">
    <property type="entry name" value="AsmA-related"/>
</dbReference>
<gene>
    <name evidence="3" type="ORF">G6731_00600</name>
    <name evidence="2" type="ORF">Pas1_06450</name>
</gene>
<dbReference type="AlphaFoldDB" id="A0A2Z4JUX4"/>
<dbReference type="RefSeq" id="WP_112294811.1">
    <property type="nucleotide sequence ID" value="NZ_CBCSBS010000001.1"/>
</dbReference>
<dbReference type="Proteomes" id="UP000248592">
    <property type="component" value="Chromosome"/>
</dbReference>
<protein>
    <submittedName>
        <fullName evidence="3">AsmA family protein</fullName>
    </submittedName>
</protein>
<dbReference type="PANTHER" id="PTHR30441:SF8">
    <property type="entry name" value="DUF748 DOMAIN-CONTAINING PROTEIN"/>
    <property type="match status" value="1"/>
</dbReference>
<dbReference type="GO" id="GO:0090313">
    <property type="term" value="P:regulation of protein targeting to membrane"/>
    <property type="evidence" value="ECO:0007669"/>
    <property type="project" value="TreeGrafter"/>
</dbReference>
<dbReference type="GO" id="GO:0005886">
    <property type="term" value="C:plasma membrane"/>
    <property type="evidence" value="ECO:0007669"/>
    <property type="project" value="TreeGrafter"/>
</dbReference>
<evidence type="ECO:0000313" key="2">
    <source>
        <dbReference type="EMBL" id="AWW50052.1"/>
    </source>
</evidence>
<dbReference type="InterPro" id="IPR007844">
    <property type="entry name" value="AsmA"/>
</dbReference>
<evidence type="ECO:0000313" key="3">
    <source>
        <dbReference type="EMBL" id="MBT8550460.1"/>
    </source>
</evidence>
<reference evidence="2" key="2">
    <citation type="journal article" date="2019" name="Int. J. Syst. Evol. Microbiol.">
        <title>Polynucleobacter paneuropaeus sp. nov., characterized by six strains isolated from freshwater lakes located along a 3000 km north-south cross-section across Europe.</title>
        <authorList>
            <person name="Hoetzinger M."/>
            <person name="Schmidt J."/>
            <person name="Pitt A."/>
            <person name="Koll U."/>
            <person name="Lang E."/>
            <person name="Hahn M.W."/>
        </authorList>
    </citation>
    <scope>NUCLEOTIDE SEQUENCE</scope>
    <source>
        <strain evidence="2">MG-25-Pas1-D2</strain>
    </source>
</reference>
<dbReference type="PANTHER" id="PTHR30441">
    <property type="entry name" value="DUF748 DOMAIN-CONTAINING PROTEIN"/>
    <property type="match status" value="1"/>
</dbReference>
<evidence type="ECO:0000259" key="1">
    <source>
        <dbReference type="Pfam" id="PF05170"/>
    </source>
</evidence>
<feature type="domain" description="AsmA" evidence="1">
    <location>
        <begin position="1"/>
        <end position="176"/>
    </location>
</feature>
<organism evidence="2 4">
    <name type="scientific">Polynucleobacter paneuropaeus</name>
    <dbReference type="NCBI Taxonomy" id="2527775"/>
    <lineage>
        <taxon>Bacteria</taxon>
        <taxon>Pseudomonadati</taxon>
        <taxon>Pseudomonadota</taxon>
        <taxon>Betaproteobacteria</taxon>
        <taxon>Burkholderiales</taxon>
        <taxon>Burkholderiaceae</taxon>
        <taxon>Polynucleobacter</taxon>
    </lineage>
</organism>
<evidence type="ECO:0000313" key="4">
    <source>
        <dbReference type="Proteomes" id="UP000248592"/>
    </source>
</evidence>
<dbReference type="GeneID" id="66831862"/>
<proteinExistence type="predicted"/>
<dbReference type="EMBL" id="JAANEY010000001">
    <property type="protein sequence ID" value="MBT8550460.1"/>
    <property type="molecule type" value="Genomic_DNA"/>
</dbReference>
<dbReference type="Proteomes" id="UP000783102">
    <property type="component" value="Unassembled WGS sequence"/>
</dbReference>
<reference evidence="4" key="1">
    <citation type="submission" date="2018-06" db="EMBL/GenBank/DDBJ databases">
        <title>Description of a new Polynucleobacter species.</title>
        <authorList>
            <person name="Hahn M.W."/>
        </authorList>
    </citation>
    <scope>NUCLEOTIDE SEQUENCE [LARGE SCALE GENOMIC DNA]</scope>
    <source>
        <strain evidence="4">MG-25-Pas1-D2</strain>
    </source>
</reference>
<accession>A0A2Z4JUX4</accession>
<sequence>MIKKIKIGLIALGLLIGLGAAGVFYLAHSINPTQLTSLIASLVKSETGRDFSIAGPIELRFFPAIGVVAQDVSLSNASWASEPKMLQVQKIELQIKLLPLLMKQVEINRINLSGVELYLQAGQNNRVNWDLSTPSDKGQVHSSASPANSAASGIGVITGIEHFKLVDANIHYQNSRGSKSQYSIKNFSADKDGGKTAIELKASDGALQFGLQGKMTSLREIASQWNSAPLKIDTDFEITLDGKSLELVGDVDKKPGKQAQWNMKLKSKSFDLAPLAGGAAVASGVNKAMGSDAQVRVSQKTKSPYFFSDTTLPLDQLPVAQGIIQIDIGKLGLPHLASLENVKGKIVLNGEQIDLSDLSFDWGSGHVKSSILLSQIHSTSPLVRMQGEGNGFTLEQLISAGNPNSKISGGDTRVAFSIVSAGSSLHQIASRASGRAQITVGPAHIAKNFLNAGGDFFVSLLDAINPMRKQFDQSVVECAVAYLPFQNGVVNIADSIGFKTDRLDITLSGTLNLNNEAINLDIYPKEKSGLTTGVNLGGLVKLQGTLEHPGLGVNKVGVLNSAVSVGLGFLTGGASILAENAKSIATKSDPCKTAFHPWDEITKQ</sequence>
<dbReference type="Pfam" id="PF05170">
    <property type="entry name" value="AsmA"/>
    <property type="match status" value="1"/>
</dbReference>
<name>A0A2Z4JUX4_9BURK</name>